<name>A0A1G8TD08_9RHOB</name>
<protein>
    <submittedName>
        <fullName evidence="5">L-alanine-DL-glutamate epimerase</fullName>
    </submittedName>
</protein>
<dbReference type="SFLD" id="SFLDG00180">
    <property type="entry name" value="muconate_cycloisomerase"/>
    <property type="match status" value="1"/>
</dbReference>
<gene>
    <name evidence="5" type="ORF">SAMN04487993_102921</name>
</gene>
<dbReference type="Pfam" id="PF13378">
    <property type="entry name" value="MR_MLE_C"/>
    <property type="match status" value="1"/>
</dbReference>
<dbReference type="InterPro" id="IPR029017">
    <property type="entry name" value="Enolase-like_N"/>
</dbReference>
<evidence type="ECO:0000259" key="4">
    <source>
        <dbReference type="SMART" id="SM00922"/>
    </source>
</evidence>
<dbReference type="GO" id="GO:0016854">
    <property type="term" value="F:racemase and epimerase activity"/>
    <property type="evidence" value="ECO:0007669"/>
    <property type="project" value="UniProtKB-ARBA"/>
</dbReference>
<dbReference type="GO" id="GO:0000287">
    <property type="term" value="F:magnesium ion binding"/>
    <property type="evidence" value="ECO:0007669"/>
    <property type="project" value="UniProtKB-ARBA"/>
</dbReference>
<evidence type="ECO:0000256" key="3">
    <source>
        <dbReference type="ARBA" id="ARBA00023235"/>
    </source>
</evidence>
<keyword evidence="3" id="KW-0413">Isomerase</keyword>
<feature type="domain" description="Mandelate racemase/muconate lactonizing enzyme C-terminal" evidence="4">
    <location>
        <begin position="143"/>
        <end position="239"/>
    </location>
</feature>
<proteinExistence type="inferred from homology"/>
<dbReference type="InterPro" id="IPR018110">
    <property type="entry name" value="Mandel_Rmase/mucon_lact_enz_CS"/>
</dbReference>
<dbReference type="Proteomes" id="UP000199093">
    <property type="component" value="Unassembled WGS sequence"/>
</dbReference>
<organism evidence="5 6">
    <name type="scientific">Salipiger marinus</name>
    <dbReference type="NCBI Taxonomy" id="555512"/>
    <lineage>
        <taxon>Bacteria</taxon>
        <taxon>Pseudomonadati</taxon>
        <taxon>Pseudomonadota</taxon>
        <taxon>Alphaproteobacteria</taxon>
        <taxon>Rhodobacterales</taxon>
        <taxon>Roseobacteraceae</taxon>
        <taxon>Salipiger</taxon>
    </lineage>
</organism>
<dbReference type="SFLD" id="SFLDS00001">
    <property type="entry name" value="Enolase"/>
    <property type="match status" value="1"/>
</dbReference>
<dbReference type="InterPro" id="IPR013342">
    <property type="entry name" value="Mandelate_racemase_C"/>
</dbReference>
<dbReference type="Gene3D" id="3.30.390.10">
    <property type="entry name" value="Enolase-like, N-terminal domain"/>
    <property type="match status" value="1"/>
</dbReference>
<dbReference type="InterPro" id="IPR036849">
    <property type="entry name" value="Enolase-like_C_sf"/>
</dbReference>
<dbReference type="InterPro" id="IPR029065">
    <property type="entry name" value="Enolase_C-like"/>
</dbReference>
<sequence>MSGPQQIEAWSVEATSHRNLDPEWHYAGRDVPHLPGLRVALRAGDLMGEGYAPFLPHLDASPATLEATSQAIAAALLGARLDEPDAALVRLGPCTRSRNAARSAVEMAVLDLVARARGISVLQMLGGTPCSLPVLRIIPVKTPERMAEIAAELVAEGYGALKLKATGQPEADLARIAAVRATVGPQVVLTVDANQAYGGLGAIALEAALRPLDLWSLEQPVPAGERAALAALRRTAVARIEADEGLFSAADLARLLDAQAADGISLKLARSGGLLPSLAMARSAAAAGVHARIGTAFGGPLVTLATAQLAGLHPCAGPAECAEFTHFDDEDHLWPEIVQGCLTLGGSPGLGQIRRVPWQAPWLDRAIVVPDGTSLRA</sequence>
<dbReference type="Gene3D" id="3.20.20.120">
    <property type="entry name" value="Enolase-like C-terminal domain"/>
    <property type="match status" value="1"/>
</dbReference>
<dbReference type="PROSITE" id="PS00909">
    <property type="entry name" value="MR_MLE_2"/>
    <property type="match status" value="1"/>
</dbReference>
<dbReference type="SUPFAM" id="SSF54826">
    <property type="entry name" value="Enolase N-terminal domain-like"/>
    <property type="match status" value="1"/>
</dbReference>
<dbReference type="InterPro" id="IPR013341">
    <property type="entry name" value="Mandelate_racemase_N_dom"/>
</dbReference>
<dbReference type="RefSeq" id="WP_089851500.1">
    <property type="nucleotide sequence ID" value="NZ_FNEJ01000029.1"/>
</dbReference>
<dbReference type="PANTHER" id="PTHR48073:SF2">
    <property type="entry name" value="O-SUCCINYLBENZOATE SYNTHASE"/>
    <property type="match status" value="1"/>
</dbReference>
<dbReference type="SMART" id="SM00922">
    <property type="entry name" value="MR_MLE"/>
    <property type="match status" value="1"/>
</dbReference>
<evidence type="ECO:0000256" key="2">
    <source>
        <dbReference type="ARBA" id="ARBA00022723"/>
    </source>
</evidence>
<dbReference type="AlphaFoldDB" id="A0A1G8TD08"/>
<evidence type="ECO:0000313" key="6">
    <source>
        <dbReference type="Proteomes" id="UP000199093"/>
    </source>
</evidence>
<evidence type="ECO:0000313" key="5">
    <source>
        <dbReference type="EMBL" id="SDJ39456.1"/>
    </source>
</evidence>
<dbReference type="PANTHER" id="PTHR48073">
    <property type="entry name" value="O-SUCCINYLBENZOATE SYNTHASE-RELATED"/>
    <property type="match status" value="1"/>
</dbReference>
<dbReference type="SUPFAM" id="SSF51604">
    <property type="entry name" value="Enolase C-terminal domain-like"/>
    <property type="match status" value="1"/>
</dbReference>
<accession>A0A1G8TD08</accession>
<keyword evidence="6" id="KW-1185">Reference proteome</keyword>
<dbReference type="GO" id="GO:0006518">
    <property type="term" value="P:peptide metabolic process"/>
    <property type="evidence" value="ECO:0007669"/>
    <property type="project" value="UniProtKB-ARBA"/>
</dbReference>
<reference evidence="5 6" key="1">
    <citation type="submission" date="2016-10" db="EMBL/GenBank/DDBJ databases">
        <authorList>
            <person name="de Groot N.N."/>
        </authorList>
    </citation>
    <scope>NUCLEOTIDE SEQUENCE [LARGE SCALE GENOMIC DNA]</scope>
    <source>
        <strain evidence="5 6">DSM 26424</strain>
    </source>
</reference>
<keyword evidence="2" id="KW-0479">Metal-binding</keyword>
<dbReference type="GO" id="GO:0009063">
    <property type="term" value="P:amino acid catabolic process"/>
    <property type="evidence" value="ECO:0007669"/>
    <property type="project" value="InterPro"/>
</dbReference>
<dbReference type="EMBL" id="FNEJ01000029">
    <property type="protein sequence ID" value="SDJ39456.1"/>
    <property type="molecule type" value="Genomic_DNA"/>
</dbReference>
<dbReference type="Pfam" id="PF02746">
    <property type="entry name" value="MR_MLE_N"/>
    <property type="match status" value="1"/>
</dbReference>
<evidence type="ECO:0000256" key="1">
    <source>
        <dbReference type="ARBA" id="ARBA00008031"/>
    </source>
</evidence>
<dbReference type="STRING" id="555512.SAMN04487993_102921"/>
<comment type="similarity">
    <text evidence="1">Belongs to the mandelate racemase/muconate lactonizing enzyme family.</text>
</comment>
<dbReference type="OrthoDB" id="9802699at2"/>